<proteinExistence type="predicted"/>
<dbReference type="EnsemblPlants" id="MELO3C032045.2.1">
    <property type="protein sequence ID" value="MELO3C032045.2.1"/>
    <property type="gene ID" value="MELO3C032045.2"/>
</dbReference>
<accession>A0A9I9ED07</accession>
<feature type="region of interest" description="Disordered" evidence="1">
    <location>
        <begin position="188"/>
        <end position="211"/>
    </location>
</feature>
<name>A0A9I9ED07_CUCME</name>
<protein>
    <submittedName>
        <fullName evidence="2">Uncharacterized protein</fullName>
    </submittedName>
</protein>
<evidence type="ECO:0000256" key="1">
    <source>
        <dbReference type="SAM" id="MobiDB-lite"/>
    </source>
</evidence>
<dbReference type="Gramene" id="MELO3C032045.2.1">
    <property type="protein sequence ID" value="MELO3C032045.2.1"/>
    <property type="gene ID" value="MELO3C032045.2"/>
</dbReference>
<evidence type="ECO:0000313" key="2">
    <source>
        <dbReference type="EnsemblPlants" id="MELO3C032045.2.1"/>
    </source>
</evidence>
<dbReference type="AlphaFoldDB" id="A0A9I9ED07"/>
<organism evidence="2">
    <name type="scientific">Cucumis melo</name>
    <name type="common">Muskmelon</name>
    <dbReference type="NCBI Taxonomy" id="3656"/>
    <lineage>
        <taxon>Eukaryota</taxon>
        <taxon>Viridiplantae</taxon>
        <taxon>Streptophyta</taxon>
        <taxon>Embryophyta</taxon>
        <taxon>Tracheophyta</taxon>
        <taxon>Spermatophyta</taxon>
        <taxon>Magnoliopsida</taxon>
        <taxon>eudicotyledons</taxon>
        <taxon>Gunneridae</taxon>
        <taxon>Pentapetalae</taxon>
        <taxon>rosids</taxon>
        <taxon>fabids</taxon>
        <taxon>Cucurbitales</taxon>
        <taxon>Cucurbitaceae</taxon>
        <taxon>Benincaseae</taxon>
        <taxon>Cucumis</taxon>
    </lineage>
</organism>
<sequence>MDAARSVVSTNDVILNRSCRDMGVGASYQPYGRDCLVHRGRVIKVSSKCLQFPSYRLGIVSRDRASMHRVSSHRYEESKVEILVLVPSYNLSRVDRFSKVYEQFYDTVQMNFIYPSNPTKSMIFLNIYTMVRMEQQGGHGDDIKQPLGAFATHIVHFYNICKGQIQRQDYITTISSVHRFIEYVPSKPPDPRNLLTDSKPGPPLCEGNRER</sequence>
<reference evidence="2" key="1">
    <citation type="submission" date="2023-03" db="UniProtKB">
        <authorList>
            <consortium name="EnsemblPlants"/>
        </authorList>
    </citation>
    <scope>IDENTIFICATION</scope>
</reference>